<evidence type="ECO:0000256" key="3">
    <source>
        <dbReference type="SAM" id="MobiDB-lite"/>
    </source>
</evidence>
<dbReference type="OrthoDB" id="448309at2759"/>
<dbReference type="Proteomes" id="UP000604046">
    <property type="component" value="Unassembled WGS sequence"/>
</dbReference>
<comment type="caution">
    <text evidence="5">The sequence shown here is derived from an EMBL/GenBank/DDBJ whole genome shotgun (WGS) entry which is preliminary data.</text>
</comment>
<reference evidence="5" key="1">
    <citation type="submission" date="2021-02" db="EMBL/GenBank/DDBJ databases">
        <authorList>
            <person name="Dougan E. K."/>
            <person name="Rhodes N."/>
            <person name="Thang M."/>
            <person name="Chan C."/>
        </authorList>
    </citation>
    <scope>NUCLEOTIDE SEQUENCE</scope>
</reference>
<name>A0A812UUH5_9DINO</name>
<dbReference type="InterPro" id="IPR000177">
    <property type="entry name" value="Apple"/>
</dbReference>
<dbReference type="GO" id="GO:0005576">
    <property type="term" value="C:extracellular region"/>
    <property type="evidence" value="ECO:0007669"/>
    <property type="project" value="InterPro"/>
</dbReference>
<evidence type="ECO:0000313" key="5">
    <source>
        <dbReference type="EMBL" id="CAE7587066.1"/>
    </source>
</evidence>
<evidence type="ECO:0000313" key="6">
    <source>
        <dbReference type="Proteomes" id="UP000604046"/>
    </source>
</evidence>
<keyword evidence="6" id="KW-1185">Reference proteome</keyword>
<feature type="domain" description="Apple" evidence="4">
    <location>
        <begin position="1438"/>
        <end position="1505"/>
    </location>
</feature>
<proteinExistence type="predicted"/>
<feature type="region of interest" description="Disordered" evidence="3">
    <location>
        <begin position="1570"/>
        <end position="1592"/>
    </location>
</feature>
<keyword evidence="2" id="KW-1015">Disulfide bond</keyword>
<evidence type="ECO:0000256" key="1">
    <source>
        <dbReference type="ARBA" id="ARBA00022737"/>
    </source>
</evidence>
<gene>
    <name evidence="5" type="ORF">SNAT2548_LOCUS33466</name>
</gene>
<dbReference type="GO" id="GO:0006508">
    <property type="term" value="P:proteolysis"/>
    <property type="evidence" value="ECO:0007669"/>
    <property type="project" value="InterPro"/>
</dbReference>
<evidence type="ECO:0000256" key="2">
    <source>
        <dbReference type="ARBA" id="ARBA00023157"/>
    </source>
</evidence>
<organism evidence="5 6">
    <name type="scientific">Symbiodinium natans</name>
    <dbReference type="NCBI Taxonomy" id="878477"/>
    <lineage>
        <taxon>Eukaryota</taxon>
        <taxon>Sar</taxon>
        <taxon>Alveolata</taxon>
        <taxon>Dinophyceae</taxon>
        <taxon>Suessiales</taxon>
        <taxon>Symbiodiniaceae</taxon>
        <taxon>Symbiodinium</taxon>
    </lineage>
</organism>
<evidence type="ECO:0000259" key="4">
    <source>
        <dbReference type="SMART" id="SM00223"/>
    </source>
</evidence>
<accession>A0A812UUH5</accession>
<keyword evidence="1" id="KW-0677">Repeat</keyword>
<dbReference type="Gene3D" id="3.50.4.10">
    <property type="entry name" value="Hepatocyte Growth Factor"/>
    <property type="match status" value="1"/>
</dbReference>
<protein>
    <recommendedName>
        <fullName evidence="4">Apple domain-containing protein</fullName>
    </recommendedName>
</protein>
<dbReference type="EMBL" id="CAJNDS010002757">
    <property type="protein sequence ID" value="CAE7587066.1"/>
    <property type="molecule type" value="Genomic_DNA"/>
</dbReference>
<sequence length="1592" mass="173957">MEYFKALRPGGSRASDDILKQIHGWQEFALEEGVRFDDPEEAYFVGHTQHAFRDAFAQNWSHFLKEELTRLWPATASLRYQVELDGSTSPAARADSLRLAEAARQLARDALATIAGVLHDCGGRDPPMTGALPESGNTAAWVDLQLKASRNLRALFAGHASLPESCATVADREARTALLELNLEALEHLAGADGDGHGRVDESADLKRRALERLWEEYQFGPLVEEAYPCDPCGLRLVQPRFLEFHIGRGGELLDRRAEPDRTVLRALRGLLSLQQALARPASMSTSSMQDGDSWGADAAFVGWRSAVSDLEEAVWKGIAFPELHTAAGHLLAEVARSGLMPDIFAAMMEHPPVVGMGGTTLPQGREPSDVQPPRSPRFQSMSIPGYNMKPVNRYEERALRMWGDEEIEENWDPVSGLGLSYIDLTPACDLPLQVAMCFLSAALWLWRALELLGENCGGDAWLDIYIFEDIWSAPEAAKRLAVQYSLKRAILELVDYAANMADHQLLPGARLAVQRSGYLLLRKVTARFGVAEDGPKVMAQLKRYFAAARVNPLWSPPLLPVSDAVFIDILSGRLHAAFLEKLHSFTHESDSSVLPQAVPEYTLYEAALLGGGEVNLTYARYELMGALLRDTHNTWSQVESVLADAPFHQDAAGFVSGQRPRPKWASHVAEFSAVRGLRVDASSGTASLLLARPAANAPALFSLADVAAVLGLQDTEPMAVMLDPPAQPGAGIAEYPHHPFQRVTVSPGDASRVAESALLHAAMAVQQLASGTEVAFRAPFPTRDCDRGLCKALPKVLRSKLAPISHLRTEAWDVPSRLVMECPRIPYWQVPAAGNTLDVRFGEPRLEVHAGEPLRELNEEEFRKWPISRLQSALRRVQAELVGTDPQDELPPLEKQELVDRLLRAAKRGILVEDDEESKDPLIRLSRRLTHHFPEVGQRWPHLARMAPFCALRAAGLIVRMQLQQMMESVKEQQDGLQEASKQHAEGVRTQQHQGWRGVLAEVHAGVLKQLGFVDLDPGRCFEGRQQQTFANCCSVGDFEEQCFGAASDLSKEKERCCGGASRRALSPQLVASVAAQLGSASSKKPASEAIVPVVDAWLKDPAGKLPSGETCSMALVHLLAEDITAEDVLHHQGQQLKAPAEKLARDLEAMKGAPGVVFGHQGESWIPVPTLAASGGRRALYTTIALSPQLLPLEPDEAEAAEANARLRTPGAWEEVRLEEASESALQKLLAEEAAHFAKYKASPTLRALHEAASLLKELDHRTEELEGAAKEALRDPAKEHVAECSVGWRELGDAEIRRLTPKSRLRLRQRGGEDPNGREVQLRVQLTVTGEPGSQDTVWEVKMLDGSEPEVQYFNLLRSDFAVAEPCAGPWPDINGSAPDAPIDALSQGDVQASSMGDATHAEWPACIEVGVSTRSLDGSGLFVNLETLGIERGCFRDDCSHSDHFEANAPAECAKVCQKIGACRTWTFWEATPSTCWLRGSAAGQAGRVDAAGAVSGSSRCVPAVDPDAQHPAEPTLFALITGSSGTIPPSLWEEWDLVDTLSELGHMTLAEIRRLRPSQRQRSALRIASKAADHSGWSRKSMELPKS</sequence>
<dbReference type="SMART" id="SM00223">
    <property type="entry name" value="APPLE"/>
    <property type="match status" value="1"/>
</dbReference>